<keyword evidence="5" id="KW-0547">Nucleotide-binding</keyword>
<accession>A0A669E0X1</accession>
<dbReference type="GeneTree" id="ENSGT01150000286915"/>
<dbReference type="InterPro" id="IPR029495">
    <property type="entry name" value="NACHT-assoc"/>
</dbReference>
<dbReference type="InterPro" id="IPR027417">
    <property type="entry name" value="P-loop_NTPase"/>
</dbReference>
<dbReference type="InterPro" id="IPR043136">
    <property type="entry name" value="B30.2/SPRY_sf"/>
</dbReference>
<dbReference type="Gene3D" id="2.60.120.920">
    <property type="match status" value="1"/>
</dbReference>
<comment type="subcellular location">
    <subcellularLocation>
        <location evidence="1">Cytoplasm</location>
    </subcellularLocation>
</comment>
<feature type="region of interest" description="Disordered" evidence="7">
    <location>
        <begin position="1"/>
        <end position="94"/>
    </location>
</feature>
<evidence type="ECO:0000256" key="3">
    <source>
        <dbReference type="ARBA" id="ARBA00022614"/>
    </source>
</evidence>
<dbReference type="Pfam" id="PF17779">
    <property type="entry name" value="WHD_NOD2"/>
    <property type="match status" value="1"/>
</dbReference>
<evidence type="ECO:0000256" key="4">
    <source>
        <dbReference type="ARBA" id="ARBA00022737"/>
    </source>
</evidence>
<dbReference type="SUPFAM" id="SSF52047">
    <property type="entry name" value="RNI-like"/>
    <property type="match status" value="1"/>
</dbReference>
<dbReference type="Pfam" id="PF05729">
    <property type="entry name" value="NACHT"/>
    <property type="match status" value="1"/>
</dbReference>
<feature type="domain" description="NACHT" evidence="9">
    <location>
        <begin position="263"/>
        <end position="397"/>
    </location>
</feature>
<evidence type="ECO:0000259" key="9">
    <source>
        <dbReference type="PROSITE" id="PS50837"/>
    </source>
</evidence>
<dbReference type="GO" id="GO:0005737">
    <property type="term" value="C:cytoplasm"/>
    <property type="evidence" value="ECO:0007669"/>
    <property type="project" value="UniProtKB-SubCell"/>
</dbReference>
<dbReference type="InterPro" id="IPR003879">
    <property type="entry name" value="Butyrophylin_SPRY"/>
</dbReference>
<dbReference type="Pfam" id="PF00622">
    <property type="entry name" value="SPRY"/>
    <property type="match status" value="1"/>
</dbReference>
<dbReference type="PROSITE" id="PS50188">
    <property type="entry name" value="B302_SPRY"/>
    <property type="match status" value="1"/>
</dbReference>
<keyword evidence="2" id="KW-0963">Cytoplasm</keyword>
<evidence type="ECO:0000256" key="5">
    <source>
        <dbReference type="ARBA" id="ARBA00022741"/>
    </source>
</evidence>
<keyword evidence="6" id="KW-0067">ATP-binding</keyword>
<dbReference type="SMART" id="SM00368">
    <property type="entry name" value="LRR_RI"/>
    <property type="match status" value="4"/>
</dbReference>
<evidence type="ECO:0000259" key="8">
    <source>
        <dbReference type="PROSITE" id="PS50188"/>
    </source>
</evidence>
<dbReference type="InterPro" id="IPR032675">
    <property type="entry name" value="LRR_dom_sf"/>
</dbReference>
<dbReference type="Gene3D" id="3.80.10.10">
    <property type="entry name" value="Ribonuclease Inhibitor"/>
    <property type="match status" value="1"/>
</dbReference>
<dbReference type="SMART" id="SM00449">
    <property type="entry name" value="SPRY"/>
    <property type="match status" value="1"/>
</dbReference>
<dbReference type="Ensembl" id="ENSONIT00000084970.1">
    <property type="protein sequence ID" value="ENSONIP00000066715.1"/>
    <property type="gene ID" value="ENSONIG00000012428.2"/>
</dbReference>
<evidence type="ECO:0000256" key="1">
    <source>
        <dbReference type="ARBA" id="ARBA00004496"/>
    </source>
</evidence>
<feature type="domain" description="B30.2/SPRY" evidence="8">
    <location>
        <begin position="887"/>
        <end position="1080"/>
    </location>
</feature>
<dbReference type="PROSITE" id="PS51450">
    <property type="entry name" value="LRR"/>
    <property type="match status" value="1"/>
</dbReference>
<reference evidence="10" key="3">
    <citation type="submission" date="2025-09" db="UniProtKB">
        <authorList>
            <consortium name="Ensembl"/>
        </authorList>
    </citation>
    <scope>IDENTIFICATION</scope>
</reference>
<evidence type="ECO:0000313" key="10">
    <source>
        <dbReference type="Ensembl" id="ENSONIP00000066715.1"/>
    </source>
</evidence>
<dbReference type="SUPFAM" id="SSF49899">
    <property type="entry name" value="Concanavalin A-like lectins/glucanases"/>
    <property type="match status" value="1"/>
</dbReference>
<reference evidence="11" key="1">
    <citation type="submission" date="2012-01" db="EMBL/GenBank/DDBJ databases">
        <title>The Genome Sequence of Oreochromis niloticus (Nile Tilapia).</title>
        <authorList>
            <consortium name="Broad Institute Genome Assembly Team"/>
            <consortium name="Broad Institute Sequencing Platform"/>
            <person name="Di Palma F."/>
            <person name="Johnson J."/>
            <person name="Lander E.S."/>
            <person name="Lindblad-Toh K."/>
        </authorList>
    </citation>
    <scope>NUCLEOTIDE SEQUENCE [LARGE SCALE GENOMIC DNA]</scope>
</reference>
<keyword evidence="3" id="KW-0433">Leucine-rich repeat</keyword>
<feature type="compositionally biased region" description="Polar residues" evidence="7">
    <location>
        <begin position="78"/>
        <end position="94"/>
    </location>
</feature>
<evidence type="ECO:0000256" key="6">
    <source>
        <dbReference type="ARBA" id="ARBA00022840"/>
    </source>
</evidence>
<proteinExistence type="predicted"/>
<dbReference type="Pfam" id="PF17776">
    <property type="entry name" value="NLRC4_HD2"/>
    <property type="match status" value="1"/>
</dbReference>
<dbReference type="GO" id="GO:0005524">
    <property type="term" value="F:ATP binding"/>
    <property type="evidence" value="ECO:0007669"/>
    <property type="project" value="UniProtKB-KW"/>
</dbReference>
<dbReference type="FunFam" id="3.40.50.300:FF:001524">
    <property type="entry name" value="Si:dkey-126g1.7"/>
    <property type="match status" value="1"/>
</dbReference>
<sequence>MDQCEDREEGVPPSKSTLCGEHESQTKAQRLTEVHKKMMMEKQEDKAESAGSSCPSVRSDRSKPQPPGFSAEPGPTRVDQQNSEVPSGQSAQQHQTHLDSIFMLLEDNIITFVKNELKKIQKFLSPDYPECLESQREGDEQMRSSREAFVKITLNFLRRMKQEELANRLHSKHLGAANPQKLKSALRKKFQCVFEGIAKTGNPTLLNEIYTELYITEGGTAEVNDDHEVSQIEIASRKPDRPETTIRQEDIFKASPGRDEPIRTVLTMGVAGIGKTVLTQKYTLDWAEDKANQDIQFIFPFTFRELNVLKEEKFSLVGLVHHFFTETKEAGICSFEDFQVVFIFDGLDEYRLPLDFHKTTILTDPRKSTSVDVLLINLIRGKLLPSAHLWITTRPAAANQIPPDCVDMVTEVRGFTDPQKVQYFRKRFRNKKHVSRILSHIKTSRSLHIMCHIPVFCWITATVLEDVLGTREGGQLPKTLTEMYIHFLVVQAKVKKIKYDGGAETDPHWSPESRKMMESLGKLAFDQLQKGNLIFYESDLTECGIDIRAASVYSGVFTQIFIEERGLYQDKVFCFIHLSVQEFLAALHVHLTFINSGLSLLEEQQTSQKSETRESAENHFYQSAVDKALQSPNGHLDLFIRFLLGLSLKTGQVLLRGLLTQTENISEFHQETIGYIKKLISEEDLSAEKSINLFHCLSELNDFSLVEEIQWSLRSGRLSTNKLSHAQWSALVFILLSSDKDLDVFDLKKYSASEEALLRLLPVIKASSKALLSGCNLSERSCYALSSVLSSQSSSLRELDLSNNNLRDSGVKLLSLELQSAHCKLETLSLSGCLITEEICTSLASALSSNPSHLRELDLSYNHPGASGMNLLSAGLKDPGWRLDTLRVEPAGVRWLRPGLRKYSCQLTIDTNTVHPKLQLSNNNKKMTNVEEDQSYPDHPDRFDFSPQLLCRNGLTGRCYWEVEWRGDIYISVSYRTIKRKRNINDCWFGHNDQSWGLNCSDDGPRSLWHNNIKTSCSSSSSSSVSKRVAVYVDCPAGTLSFYRVSSDTLIHLHTFNSTFTQTLYPGFTVLSPYATVSLC</sequence>
<feature type="compositionally biased region" description="Basic and acidic residues" evidence="7">
    <location>
        <begin position="20"/>
        <end position="48"/>
    </location>
</feature>
<dbReference type="InterPro" id="IPR041267">
    <property type="entry name" value="NLRP_HD2"/>
</dbReference>
<dbReference type="Pfam" id="PF14484">
    <property type="entry name" value="FISNA"/>
    <property type="match status" value="1"/>
</dbReference>
<dbReference type="SMART" id="SM01288">
    <property type="entry name" value="FISNA"/>
    <property type="match status" value="1"/>
</dbReference>
<keyword evidence="11" id="KW-1185">Reference proteome</keyword>
<dbReference type="InterPro" id="IPR013320">
    <property type="entry name" value="ConA-like_dom_sf"/>
</dbReference>
<dbReference type="CDD" id="cd16040">
    <property type="entry name" value="SPRY_PRY_SNTX"/>
    <property type="match status" value="1"/>
</dbReference>
<dbReference type="InterPro" id="IPR006574">
    <property type="entry name" value="PRY"/>
</dbReference>
<dbReference type="AlphaFoldDB" id="A0A669E0X1"/>
<dbReference type="Pfam" id="PF13765">
    <property type="entry name" value="PRY"/>
    <property type="match status" value="1"/>
</dbReference>
<dbReference type="Pfam" id="PF13516">
    <property type="entry name" value="LRR_6"/>
    <property type="match status" value="2"/>
</dbReference>
<dbReference type="PRINTS" id="PR01407">
    <property type="entry name" value="BUTYPHLNCDUF"/>
</dbReference>
<dbReference type="InterPro" id="IPR001611">
    <property type="entry name" value="Leu-rich_rpt"/>
</dbReference>
<dbReference type="InterPro" id="IPR003877">
    <property type="entry name" value="SPRY_dom"/>
</dbReference>
<dbReference type="InterPro" id="IPR007111">
    <property type="entry name" value="NACHT_NTPase"/>
</dbReference>
<keyword evidence="4" id="KW-0677">Repeat</keyword>
<organism evidence="10 11">
    <name type="scientific">Oreochromis niloticus</name>
    <name type="common">Nile tilapia</name>
    <name type="synonym">Tilapia nilotica</name>
    <dbReference type="NCBI Taxonomy" id="8128"/>
    <lineage>
        <taxon>Eukaryota</taxon>
        <taxon>Metazoa</taxon>
        <taxon>Chordata</taxon>
        <taxon>Craniata</taxon>
        <taxon>Vertebrata</taxon>
        <taxon>Euteleostomi</taxon>
        <taxon>Actinopterygii</taxon>
        <taxon>Neopterygii</taxon>
        <taxon>Teleostei</taxon>
        <taxon>Neoteleostei</taxon>
        <taxon>Acanthomorphata</taxon>
        <taxon>Ovalentaria</taxon>
        <taxon>Cichlomorphae</taxon>
        <taxon>Cichliformes</taxon>
        <taxon>Cichlidae</taxon>
        <taxon>African cichlids</taxon>
        <taxon>Pseudocrenilabrinae</taxon>
        <taxon>Oreochromini</taxon>
        <taxon>Oreochromis</taxon>
    </lineage>
</organism>
<dbReference type="Gene3D" id="3.40.50.300">
    <property type="entry name" value="P-loop containing nucleotide triphosphate hydrolases"/>
    <property type="match status" value="1"/>
</dbReference>
<dbReference type="PROSITE" id="PS50837">
    <property type="entry name" value="NACHT"/>
    <property type="match status" value="1"/>
</dbReference>
<dbReference type="InterPro" id="IPR051261">
    <property type="entry name" value="NLR"/>
</dbReference>
<reference evidence="10" key="2">
    <citation type="submission" date="2025-08" db="UniProtKB">
        <authorList>
            <consortium name="Ensembl"/>
        </authorList>
    </citation>
    <scope>IDENTIFICATION</scope>
</reference>
<evidence type="ECO:0008006" key="12">
    <source>
        <dbReference type="Google" id="ProtNLM"/>
    </source>
</evidence>
<dbReference type="InterPro" id="IPR001870">
    <property type="entry name" value="B30.2/SPRY"/>
</dbReference>
<dbReference type="PANTHER" id="PTHR24106">
    <property type="entry name" value="NACHT, LRR AND CARD DOMAINS-CONTAINING"/>
    <property type="match status" value="1"/>
</dbReference>
<evidence type="ECO:0000313" key="11">
    <source>
        <dbReference type="Proteomes" id="UP000005207"/>
    </source>
</evidence>
<dbReference type="InterPro" id="IPR041075">
    <property type="entry name" value="NOD1/2_WH"/>
</dbReference>
<name>A0A669E0X1_ORENI</name>
<protein>
    <recommendedName>
        <fullName evidence="12">B30.2/SPRY domain-containing protein</fullName>
    </recommendedName>
</protein>
<evidence type="ECO:0000256" key="7">
    <source>
        <dbReference type="SAM" id="MobiDB-lite"/>
    </source>
</evidence>
<dbReference type="Proteomes" id="UP000005207">
    <property type="component" value="Linkage group LG3"/>
</dbReference>
<dbReference type="SMART" id="SM00589">
    <property type="entry name" value="PRY"/>
    <property type="match status" value="1"/>
</dbReference>
<evidence type="ECO:0000256" key="2">
    <source>
        <dbReference type="ARBA" id="ARBA00022490"/>
    </source>
</evidence>